<keyword evidence="1" id="KW-0732">Signal</keyword>
<accession>A0AAE0DTV0</accession>
<proteinExistence type="predicted"/>
<dbReference type="PANTHER" id="PTHR32099:SF36">
    <property type="entry name" value="CYSTEINE-RICH REPEAT SECRETORY PROTEIN 38-LIKE"/>
    <property type="match status" value="1"/>
</dbReference>
<dbReference type="PROSITE" id="PS51473">
    <property type="entry name" value="GNK2"/>
    <property type="match status" value="1"/>
</dbReference>
<evidence type="ECO:0000256" key="2">
    <source>
        <dbReference type="ARBA" id="ARBA00022737"/>
    </source>
</evidence>
<feature type="domain" description="Gnk2-homologous" evidence="3">
    <location>
        <begin position="1"/>
        <end position="52"/>
    </location>
</feature>
<dbReference type="Proteomes" id="UP001281410">
    <property type="component" value="Unassembled WGS sequence"/>
</dbReference>
<reference evidence="4" key="1">
    <citation type="journal article" date="2023" name="Plant J.">
        <title>Genome sequences and population genomics provide insights into the demographic history, inbreeding, and mutation load of two 'living fossil' tree species of Dipteronia.</title>
        <authorList>
            <person name="Feng Y."/>
            <person name="Comes H.P."/>
            <person name="Chen J."/>
            <person name="Zhu S."/>
            <person name="Lu R."/>
            <person name="Zhang X."/>
            <person name="Li P."/>
            <person name="Qiu J."/>
            <person name="Olsen K.M."/>
            <person name="Qiu Y."/>
        </authorList>
    </citation>
    <scope>NUCLEOTIDE SEQUENCE</scope>
    <source>
        <strain evidence="4">NBL</strain>
    </source>
</reference>
<keyword evidence="2" id="KW-0677">Repeat</keyword>
<sequence length="169" mass="19339">MAFNLCRFDISQDTCQNCIVDAADTLVNEGKSNKTAIIWFDGFMVRYSNRSFSSALESNPAFYMWNVVYVTQPDEFGKILTQTLIKRKADGISSLVLEVTQHYLVENKLGEGGFGPVYEMRNLKARLKTRQADWYDAMITHQNHMEYPQVIDDALNGVVENGAEKRDMY</sequence>
<dbReference type="AlphaFoldDB" id="A0AAE0DTV0"/>
<dbReference type="PANTHER" id="PTHR32099">
    <property type="entry name" value="CYSTEINE-RICH REPEAT SECRETORY PROTEIN"/>
    <property type="match status" value="1"/>
</dbReference>
<dbReference type="Pfam" id="PF01657">
    <property type="entry name" value="Stress-antifung"/>
    <property type="match status" value="1"/>
</dbReference>
<comment type="caution">
    <text evidence="4">The sequence shown here is derived from an EMBL/GenBank/DDBJ whole genome shotgun (WGS) entry which is preliminary data.</text>
</comment>
<dbReference type="InterPro" id="IPR002902">
    <property type="entry name" value="GNK2"/>
</dbReference>
<organism evidence="4 5">
    <name type="scientific">Dipteronia sinensis</name>
    <dbReference type="NCBI Taxonomy" id="43782"/>
    <lineage>
        <taxon>Eukaryota</taxon>
        <taxon>Viridiplantae</taxon>
        <taxon>Streptophyta</taxon>
        <taxon>Embryophyta</taxon>
        <taxon>Tracheophyta</taxon>
        <taxon>Spermatophyta</taxon>
        <taxon>Magnoliopsida</taxon>
        <taxon>eudicotyledons</taxon>
        <taxon>Gunneridae</taxon>
        <taxon>Pentapetalae</taxon>
        <taxon>rosids</taxon>
        <taxon>malvids</taxon>
        <taxon>Sapindales</taxon>
        <taxon>Sapindaceae</taxon>
        <taxon>Hippocastanoideae</taxon>
        <taxon>Acereae</taxon>
        <taxon>Dipteronia</taxon>
    </lineage>
</organism>
<dbReference type="InterPro" id="IPR038408">
    <property type="entry name" value="GNK2_sf"/>
</dbReference>
<gene>
    <name evidence="4" type="ORF">Dsin_027836</name>
</gene>
<evidence type="ECO:0000313" key="5">
    <source>
        <dbReference type="Proteomes" id="UP001281410"/>
    </source>
</evidence>
<name>A0AAE0DTV0_9ROSI</name>
<protein>
    <recommendedName>
        <fullName evidence="3">Gnk2-homologous domain-containing protein</fullName>
    </recommendedName>
</protein>
<evidence type="ECO:0000256" key="1">
    <source>
        <dbReference type="ARBA" id="ARBA00022729"/>
    </source>
</evidence>
<evidence type="ECO:0000313" key="4">
    <source>
        <dbReference type="EMBL" id="KAK3188275.1"/>
    </source>
</evidence>
<dbReference type="CDD" id="cd23509">
    <property type="entry name" value="Gnk2-like"/>
    <property type="match status" value="1"/>
</dbReference>
<dbReference type="Gene3D" id="3.30.430.20">
    <property type="entry name" value="Gnk2 domain, C-X8-C-X2-C motif"/>
    <property type="match status" value="1"/>
</dbReference>
<keyword evidence="5" id="KW-1185">Reference proteome</keyword>
<evidence type="ECO:0000259" key="3">
    <source>
        <dbReference type="PROSITE" id="PS51473"/>
    </source>
</evidence>
<dbReference type="EMBL" id="JANJYJ010000009">
    <property type="protein sequence ID" value="KAK3188275.1"/>
    <property type="molecule type" value="Genomic_DNA"/>
</dbReference>